<dbReference type="Gene3D" id="3.30.450.40">
    <property type="match status" value="1"/>
</dbReference>
<evidence type="ECO:0000313" key="3">
    <source>
        <dbReference type="Proteomes" id="UP000176864"/>
    </source>
</evidence>
<dbReference type="InterPro" id="IPR002145">
    <property type="entry name" value="CopG"/>
</dbReference>
<dbReference type="EMBL" id="MFEK01000010">
    <property type="protein sequence ID" value="OGE79051.1"/>
    <property type="molecule type" value="Genomic_DNA"/>
</dbReference>
<dbReference type="CDD" id="cd21631">
    <property type="entry name" value="RHH_CopG_NikR-like"/>
    <property type="match status" value="1"/>
</dbReference>
<accession>A0A1F5NMZ2</accession>
<dbReference type="SUPFAM" id="SSF55781">
    <property type="entry name" value="GAF domain-like"/>
    <property type="match status" value="1"/>
</dbReference>
<dbReference type="GO" id="GO:0006355">
    <property type="term" value="P:regulation of DNA-templated transcription"/>
    <property type="evidence" value="ECO:0007669"/>
    <property type="project" value="InterPro"/>
</dbReference>
<gene>
    <name evidence="2" type="ORF">A2751_01165</name>
</gene>
<dbReference type="Pfam" id="PF01402">
    <property type="entry name" value="RHH_1"/>
    <property type="match status" value="1"/>
</dbReference>
<dbReference type="STRING" id="1817824.A2751_01165"/>
<evidence type="ECO:0000313" key="2">
    <source>
        <dbReference type="EMBL" id="OGE79051.1"/>
    </source>
</evidence>
<reference evidence="2 3" key="1">
    <citation type="journal article" date="2016" name="Nat. Commun.">
        <title>Thousands of microbial genomes shed light on interconnected biogeochemical processes in an aquifer system.</title>
        <authorList>
            <person name="Anantharaman K."/>
            <person name="Brown C.T."/>
            <person name="Hug L.A."/>
            <person name="Sharon I."/>
            <person name="Castelle C.J."/>
            <person name="Probst A.J."/>
            <person name="Thomas B.C."/>
            <person name="Singh A."/>
            <person name="Wilkins M.J."/>
            <person name="Karaoz U."/>
            <person name="Brodie E.L."/>
            <person name="Williams K.H."/>
            <person name="Hubbard S.S."/>
            <person name="Banfield J.F."/>
        </authorList>
    </citation>
    <scope>NUCLEOTIDE SEQUENCE [LARGE SCALE GENOMIC DNA]</scope>
</reference>
<feature type="domain" description="Ribbon-helix-helix protein CopG" evidence="1">
    <location>
        <begin position="209"/>
        <end position="240"/>
    </location>
</feature>
<dbReference type="InterPro" id="IPR029016">
    <property type="entry name" value="GAF-like_dom_sf"/>
</dbReference>
<protein>
    <recommendedName>
        <fullName evidence="1">Ribbon-helix-helix protein CopG domain-containing protein</fullName>
    </recommendedName>
</protein>
<organism evidence="2 3">
    <name type="scientific">Candidatus Doudnabacteria bacterium RIFCSPHIGHO2_01_FULL_46_14</name>
    <dbReference type="NCBI Taxonomy" id="1817824"/>
    <lineage>
        <taxon>Bacteria</taxon>
        <taxon>Candidatus Doudnaibacteriota</taxon>
    </lineage>
</organism>
<name>A0A1F5NMZ2_9BACT</name>
<dbReference type="AlphaFoldDB" id="A0A1F5NMZ2"/>
<comment type="caution">
    <text evidence="2">The sequence shown here is derived from an EMBL/GenBank/DDBJ whole genome shotgun (WGS) entry which is preliminary data.</text>
</comment>
<sequence>MSISDDQFILLEKVSKILLGTYNFRDLARQSVALVVKELKNQGLVAAGVFRVLASENKLSAYAYSTKYSRVIDKILPARFSELSISLAETKNLAVKAAVTDQIQQSRRLADFSSGVLADDVTNRVQRFTKTKLGIAFPIHSRSGRVAGVILFAVTEEKLSGEQMALFQTFANQLGLAFSNAIAFEKLMHQYKQKSEDVHDHDNEPSIKFTLRITPREDKRLEELARNRGITKAELIRELLDKI</sequence>
<proteinExistence type="predicted"/>
<dbReference type="Proteomes" id="UP000176864">
    <property type="component" value="Unassembled WGS sequence"/>
</dbReference>
<evidence type="ECO:0000259" key="1">
    <source>
        <dbReference type="Pfam" id="PF01402"/>
    </source>
</evidence>